<dbReference type="RefSeq" id="WP_038079985.1">
    <property type="nucleotide sequence ID" value="NZ_AUND01000041.1"/>
</dbReference>
<dbReference type="Proteomes" id="UP000027432">
    <property type="component" value="Unassembled WGS sequence"/>
</dbReference>
<dbReference type="AlphaFoldDB" id="A0A074J099"/>
<dbReference type="InterPro" id="IPR005064">
    <property type="entry name" value="BUG"/>
</dbReference>
<gene>
    <name evidence="3" type="ORF">TP2_14330</name>
</gene>
<dbReference type="SUPFAM" id="SSF53850">
    <property type="entry name" value="Periplasmic binding protein-like II"/>
    <property type="match status" value="1"/>
</dbReference>
<evidence type="ECO:0000313" key="3">
    <source>
        <dbReference type="EMBL" id="KEO50801.1"/>
    </source>
</evidence>
<proteinExistence type="inferred from homology"/>
<evidence type="ECO:0008006" key="5">
    <source>
        <dbReference type="Google" id="ProtNLM"/>
    </source>
</evidence>
<dbReference type="EMBL" id="AUND01000041">
    <property type="protein sequence ID" value="KEO50801.1"/>
    <property type="molecule type" value="Genomic_DNA"/>
</dbReference>
<dbReference type="PANTHER" id="PTHR42928">
    <property type="entry name" value="TRICARBOXYLATE-BINDING PROTEIN"/>
    <property type="match status" value="1"/>
</dbReference>
<dbReference type="PANTHER" id="PTHR42928:SF5">
    <property type="entry name" value="BLR1237 PROTEIN"/>
    <property type="match status" value="1"/>
</dbReference>
<keyword evidence="2" id="KW-0732">Signal</keyword>
<feature type="chain" id="PRO_5001696245" description="C4-dicarboxylate ABC transporter substrate-binding protein" evidence="2">
    <location>
        <begin position="24"/>
        <end position="327"/>
    </location>
</feature>
<dbReference type="Pfam" id="PF03401">
    <property type="entry name" value="TctC"/>
    <property type="match status" value="1"/>
</dbReference>
<evidence type="ECO:0000256" key="1">
    <source>
        <dbReference type="ARBA" id="ARBA00006987"/>
    </source>
</evidence>
<feature type="signal peptide" evidence="2">
    <location>
        <begin position="1"/>
        <end position="23"/>
    </location>
</feature>
<dbReference type="OrthoDB" id="9780943at2"/>
<keyword evidence="4" id="KW-1185">Reference proteome</keyword>
<evidence type="ECO:0000313" key="4">
    <source>
        <dbReference type="Proteomes" id="UP000027432"/>
    </source>
</evidence>
<dbReference type="Gene3D" id="3.40.190.150">
    <property type="entry name" value="Bordetella uptake gene, domain 1"/>
    <property type="match status" value="1"/>
</dbReference>
<organism evidence="3 4">
    <name type="scientific">Thioclava pacifica DSM 10166</name>
    <dbReference type="NCBI Taxonomy" id="1353537"/>
    <lineage>
        <taxon>Bacteria</taxon>
        <taxon>Pseudomonadati</taxon>
        <taxon>Pseudomonadota</taxon>
        <taxon>Alphaproteobacteria</taxon>
        <taxon>Rhodobacterales</taxon>
        <taxon>Paracoccaceae</taxon>
        <taxon>Thioclava</taxon>
    </lineage>
</organism>
<reference evidence="3 4" key="1">
    <citation type="submission" date="2013-07" db="EMBL/GenBank/DDBJ databases">
        <title>Thioclava pacifica DSM 10166 Genome Sequencing.</title>
        <authorList>
            <person name="Lai Q."/>
            <person name="Shao Z."/>
        </authorList>
    </citation>
    <scope>NUCLEOTIDE SEQUENCE [LARGE SCALE GENOMIC DNA]</scope>
    <source>
        <strain evidence="3 4">DSM 10166</strain>
    </source>
</reference>
<comment type="similarity">
    <text evidence="1">Belongs to the UPF0065 (bug) family.</text>
</comment>
<protein>
    <recommendedName>
        <fullName evidence="5">C4-dicarboxylate ABC transporter substrate-binding protein</fullName>
    </recommendedName>
</protein>
<dbReference type="STRING" id="1353537.TP2_14330"/>
<sequence length="327" mass="34540">MKFRNTLLPLAFAFSALAGSVEAGDRITIQVGYGPGGSYDTMARLIADHLGRYLAGSPDIIVENVPGAGSLKLARLIETRGAADGSQIASVSNALALKPVFDPDTESFDPRNVRYIASASNESSYCVTPKNSGINSVEDFIASNAKAGATGKSSSTYTYVAAIKKAFDGKFDIVTGFGGGNEINLAMERGDVQVRCGISVTTLNQADTLDRYRILAELGTASRGSIQGEPFLLDLVKNPDDRAALSIVFAPTRMHHPYIVAGATPDAEVATLRAAFDALATDPEFLADAKKRGIVSTITDGATVEAYIAELLGSDPKILQRARELVE</sequence>
<dbReference type="Gene3D" id="3.40.190.10">
    <property type="entry name" value="Periplasmic binding protein-like II"/>
    <property type="match status" value="1"/>
</dbReference>
<dbReference type="eggNOG" id="COG3181">
    <property type="taxonomic scope" value="Bacteria"/>
</dbReference>
<accession>A0A074J099</accession>
<comment type="caution">
    <text evidence="3">The sequence shown here is derived from an EMBL/GenBank/DDBJ whole genome shotgun (WGS) entry which is preliminary data.</text>
</comment>
<dbReference type="InterPro" id="IPR042100">
    <property type="entry name" value="Bug_dom1"/>
</dbReference>
<evidence type="ECO:0000256" key="2">
    <source>
        <dbReference type="SAM" id="SignalP"/>
    </source>
</evidence>
<name>A0A074J099_9RHOB</name>